<sequence>MCLTIKLIGDFFEQTSPEQMLMRQSGGECIRPEHSEIINSLRTQAGLSDPVINVLLQYVLLKNGKLVKEYVDEITVQWSKKHIKSVHEAMCLIHDETKPLFCQRYGISEEDLVGE</sequence>
<evidence type="ECO:0000256" key="1">
    <source>
        <dbReference type="ARBA" id="ARBA00093462"/>
    </source>
</evidence>
<dbReference type="Proteomes" id="UP000262939">
    <property type="component" value="Unassembled WGS sequence"/>
</dbReference>
<keyword evidence="4" id="KW-1185">Reference proteome</keyword>
<dbReference type="AlphaFoldDB" id="A0A372L8M2"/>
<reference evidence="3 4" key="1">
    <citation type="submission" date="2018-08" db="EMBL/GenBank/DDBJ databases">
        <title>Bacillus chawlae sp. nov., Bacillus glennii sp. nov., and Bacillus saganii sp. nov. Isolated from the Vehicle Assembly Building at Kennedy Space Center where the Viking Spacecraft were Assembled.</title>
        <authorList>
            <person name="Seuylemezian A."/>
            <person name="Vaishampayan P."/>
        </authorList>
    </citation>
    <scope>NUCLEOTIDE SEQUENCE [LARGE SCALE GENOMIC DNA]</scope>
    <source>
        <strain evidence="3 4">V44-8</strain>
    </source>
</reference>
<evidence type="ECO:0000313" key="4">
    <source>
        <dbReference type="Proteomes" id="UP000262939"/>
    </source>
</evidence>
<protein>
    <recommendedName>
        <fullName evidence="2">DnaB/C C-terminal domain-containing protein</fullName>
    </recommendedName>
</protein>
<dbReference type="Pfam" id="PF07261">
    <property type="entry name" value="DnaB_2"/>
    <property type="match status" value="1"/>
</dbReference>
<proteinExistence type="inferred from homology"/>
<evidence type="ECO:0000259" key="2">
    <source>
        <dbReference type="Pfam" id="PF07261"/>
    </source>
</evidence>
<evidence type="ECO:0000313" key="3">
    <source>
        <dbReference type="EMBL" id="RFU61792.1"/>
    </source>
</evidence>
<dbReference type="InterPro" id="IPR006343">
    <property type="entry name" value="DnaB/C_C"/>
</dbReference>
<name>A0A372L8M2_9BACI</name>
<feature type="domain" description="DnaB/C C-terminal" evidence="2">
    <location>
        <begin position="30"/>
        <end position="90"/>
    </location>
</feature>
<accession>A0A372L8M2</accession>
<dbReference type="RefSeq" id="WP_117323699.1">
    <property type="nucleotide sequence ID" value="NZ_QVTD01000012.1"/>
</dbReference>
<organism evidence="3 4">
    <name type="scientific">Peribacillus glennii</name>
    <dbReference type="NCBI Taxonomy" id="2303991"/>
    <lineage>
        <taxon>Bacteria</taxon>
        <taxon>Bacillati</taxon>
        <taxon>Bacillota</taxon>
        <taxon>Bacilli</taxon>
        <taxon>Bacillales</taxon>
        <taxon>Bacillaceae</taxon>
        <taxon>Peribacillus</taxon>
    </lineage>
</organism>
<gene>
    <name evidence="3" type="ORF">D0466_16780</name>
</gene>
<comment type="caution">
    <text evidence="3">The sequence shown here is derived from an EMBL/GenBank/DDBJ whole genome shotgun (WGS) entry which is preliminary data.</text>
</comment>
<dbReference type="EMBL" id="QVTD01000012">
    <property type="protein sequence ID" value="RFU61792.1"/>
    <property type="molecule type" value="Genomic_DNA"/>
</dbReference>
<dbReference type="OrthoDB" id="2082007at2"/>
<comment type="similarity">
    <text evidence="1">Belongs to the DnaB/DnaD family.</text>
</comment>